<feature type="region of interest" description="Disordered" evidence="1">
    <location>
        <begin position="1"/>
        <end position="34"/>
    </location>
</feature>
<organism evidence="2 3">
    <name type="scientific">Halomonas cerina</name>
    <dbReference type="NCBI Taxonomy" id="447424"/>
    <lineage>
        <taxon>Bacteria</taxon>
        <taxon>Pseudomonadati</taxon>
        <taxon>Pseudomonadota</taxon>
        <taxon>Gammaproteobacteria</taxon>
        <taxon>Oceanospirillales</taxon>
        <taxon>Halomonadaceae</taxon>
        <taxon>Halomonas</taxon>
    </lineage>
</organism>
<dbReference type="Proteomes" id="UP000547614">
    <property type="component" value="Unassembled WGS sequence"/>
</dbReference>
<dbReference type="InterPro" id="IPR018691">
    <property type="entry name" value="DUF2188"/>
</dbReference>
<evidence type="ECO:0008006" key="4">
    <source>
        <dbReference type="Google" id="ProtNLM"/>
    </source>
</evidence>
<gene>
    <name evidence="2" type="ORF">FHR94_000256</name>
</gene>
<sequence>MTQTTHHVEPNSAGGWRVKKGGAKRATRHFATKKEAETFGRQVSFNQKTELVIHRRDGSVQQQ</sequence>
<accession>A0A839V4W8</accession>
<comment type="caution">
    <text evidence="2">The sequence shown here is derived from an EMBL/GenBank/DDBJ whole genome shotgun (WGS) entry which is preliminary data.</text>
</comment>
<reference evidence="2 3" key="1">
    <citation type="submission" date="2020-08" db="EMBL/GenBank/DDBJ databases">
        <title>Genomic Encyclopedia of Type Strains, Phase III (KMG-III): the genomes of soil and plant-associated and newly described type strains.</title>
        <authorList>
            <person name="Whitman W."/>
        </authorList>
    </citation>
    <scope>NUCLEOTIDE SEQUENCE [LARGE SCALE GENOMIC DNA]</scope>
    <source>
        <strain evidence="2 3">CECT 7282</strain>
    </source>
</reference>
<evidence type="ECO:0000256" key="1">
    <source>
        <dbReference type="SAM" id="MobiDB-lite"/>
    </source>
</evidence>
<dbReference type="RefSeq" id="WP_183323738.1">
    <property type="nucleotide sequence ID" value="NZ_JACHXP010000001.1"/>
</dbReference>
<proteinExistence type="predicted"/>
<feature type="compositionally biased region" description="Basic residues" evidence="1">
    <location>
        <begin position="17"/>
        <end position="31"/>
    </location>
</feature>
<protein>
    <recommendedName>
        <fullName evidence="4">DUF2188 domain-containing protein</fullName>
    </recommendedName>
</protein>
<evidence type="ECO:0000313" key="2">
    <source>
        <dbReference type="EMBL" id="MBB3189038.1"/>
    </source>
</evidence>
<dbReference type="AlphaFoldDB" id="A0A839V4W8"/>
<evidence type="ECO:0000313" key="3">
    <source>
        <dbReference type="Proteomes" id="UP000547614"/>
    </source>
</evidence>
<keyword evidence="3" id="KW-1185">Reference proteome</keyword>
<dbReference type="Pfam" id="PF09954">
    <property type="entry name" value="DUF2188"/>
    <property type="match status" value="1"/>
</dbReference>
<dbReference type="EMBL" id="JACHXP010000001">
    <property type="protein sequence ID" value="MBB3189038.1"/>
    <property type="molecule type" value="Genomic_DNA"/>
</dbReference>
<name>A0A839V4W8_9GAMM</name>